<keyword evidence="7" id="KW-0961">Cell wall biogenesis/degradation</keyword>
<evidence type="ECO:0000256" key="7">
    <source>
        <dbReference type="ARBA" id="ARBA00023316"/>
    </source>
</evidence>
<feature type="transmembrane region" description="Helical" evidence="10">
    <location>
        <begin position="60"/>
        <end position="80"/>
    </location>
</feature>
<evidence type="ECO:0000256" key="1">
    <source>
        <dbReference type="ARBA" id="ARBA00004127"/>
    </source>
</evidence>
<keyword evidence="12" id="KW-1185">Reference proteome</keyword>
<keyword evidence="4 10" id="KW-0812">Transmembrane</keyword>
<keyword evidence="2" id="KW-0328">Glycosyltransferase</keyword>
<reference evidence="11" key="1">
    <citation type="submission" date="2022-12" db="EMBL/GenBank/DDBJ databases">
        <title>Draft genome assemblies for two species of Escallonia (Escalloniales).</title>
        <authorList>
            <person name="Chanderbali A."/>
            <person name="Dervinis C."/>
            <person name="Anghel I."/>
            <person name="Soltis D."/>
            <person name="Soltis P."/>
            <person name="Zapata F."/>
        </authorList>
    </citation>
    <scope>NUCLEOTIDE SEQUENCE</scope>
    <source>
        <strain evidence="11">UCBG92.1500</strain>
        <tissue evidence="11">Leaf</tissue>
    </source>
</reference>
<dbReference type="SUPFAM" id="SSF53448">
    <property type="entry name" value="Nucleotide-diphospho-sugar transferases"/>
    <property type="match status" value="1"/>
</dbReference>
<evidence type="ECO:0000256" key="5">
    <source>
        <dbReference type="ARBA" id="ARBA00022989"/>
    </source>
</evidence>
<evidence type="ECO:0000256" key="4">
    <source>
        <dbReference type="ARBA" id="ARBA00022692"/>
    </source>
</evidence>
<dbReference type="Pfam" id="PF03552">
    <property type="entry name" value="Cellulose_synt"/>
    <property type="match status" value="2"/>
</dbReference>
<feature type="binding site" evidence="9">
    <location>
        <position position="298"/>
    </location>
    <ligand>
        <name>Mn(2+)</name>
        <dbReference type="ChEBI" id="CHEBI:29035"/>
    </ligand>
</feature>
<evidence type="ECO:0000256" key="6">
    <source>
        <dbReference type="ARBA" id="ARBA00023136"/>
    </source>
</evidence>
<dbReference type="InterPro" id="IPR029044">
    <property type="entry name" value="Nucleotide-diphossugar_trans"/>
</dbReference>
<dbReference type="GO" id="GO:0071555">
    <property type="term" value="P:cell wall organization"/>
    <property type="evidence" value="ECO:0007669"/>
    <property type="project" value="UniProtKB-KW"/>
</dbReference>
<dbReference type="AlphaFoldDB" id="A0AA88R568"/>
<dbReference type="GO" id="GO:0016760">
    <property type="term" value="F:cellulose synthase (UDP-forming) activity"/>
    <property type="evidence" value="ECO:0007669"/>
    <property type="project" value="InterPro"/>
</dbReference>
<dbReference type="GO" id="GO:0016020">
    <property type="term" value="C:membrane"/>
    <property type="evidence" value="ECO:0007669"/>
    <property type="project" value="InterPro"/>
</dbReference>
<dbReference type="PANTHER" id="PTHR13301">
    <property type="entry name" value="X-BOX TRANSCRIPTION FACTOR-RELATED"/>
    <property type="match status" value="1"/>
</dbReference>
<evidence type="ECO:0000256" key="10">
    <source>
        <dbReference type="SAM" id="Phobius"/>
    </source>
</evidence>
<feature type="binding site" evidence="9">
    <location>
        <position position="274"/>
    </location>
    <ligand>
        <name>Mn(2+)</name>
        <dbReference type="ChEBI" id="CHEBI:29035"/>
    </ligand>
</feature>
<name>A0AA88R568_9ASTE</name>
<dbReference type="GO" id="GO:0030244">
    <property type="term" value="P:cellulose biosynthetic process"/>
    <property type="evidence" value="ECO:0007669"/>
    <property type="project" value="InterPro"/>
</dbReference>
<evidence type="ECO:0000256" key="9">
    <source>
        <dbReference type="PIRSR" id="PIRSR605150-3"/>
    </source>
</evidence>
<evidence type="ECO:0000256" key="2">
    <source>
        <dbReference type="ARBA" id="ARBA00022676"/>
    </source>
</evidence>
<accession>A0AA88R568</accession>
<dbReference type="EMBL" id="JAVXUO010002474">
    <property type="protein sequence ID" value="KAK2972971.1"/>
    <property type="molecule type" value="Genomic_DNA"/>
</dbReference>
<proteinExistence type="predicted"/>
<evidence type="ECO:0000256" key="3">
    <source>
        <dbReference type="ARBA" id="ARBA00022679"/>
    </source>
</evidence>
<evidence type="ECO:0000313" key="11">
    <source>
        <dbReference type="EMBL" id="KAK2972971.1"/>
    </source>
</evidence>
<dbReference type="FunFam" id="3.90.550.10:FF:000194">
    <property type="entry name" value="Cellulose synthase-like protein G2 isoform A"/>
    <property type="match status" value="1"/>
</dbReference>
<gene>
    <name evidence="11" type="ORF">RJ640_022028</name>
</gene>
<evidence type="ECO:0000313" key="12">
    <source>
        <dbReference type="Proteomes" id="UP001187471"/>
    </source>
</evidence>
<dbReference type="InterPro" id="IPR005150">
    <property type="entry name" value="Cellulose_synth"/>
</dbReference>
<dbReference type="Proteomes" id="UP001187471">
    <property type="component" value="Unassembled WGS sequence"/>
</dbReference>
<sequence>MKRIRAHRSRCTAVIRSKEVIRHQAEPQPDTSPRQEKKGTLALFYYRISPFLYGKSNVPVGAWGLMTTSEVIFALVWLLTQAFRLRPVVRTVNLESLPGDAELPRVDVFICTADPTKEPVMEVMNTVLSAMALDYPPEKLAVYLSDDGGAALTLYAIKEACSFAKKSWLPFCRKYGIKTRCPEAYFSSFGDDERLLGSDEFKKEEEETKSAYLLFKKIVGNSGVEDSVVHDRPPRVEVIHDSMMAGEHKDNHNTMPLLVYIAREKRPSHPHRFKAGALNALLRVSGIMSNGTYMLVLDCDMYCNDPASARQAMCFHLEPKISKSLAFVQYPQIFYNVSKNDIYDGQARSAYKTKYQGMDGIGGSVCAGTGYYLKKSALYSSPDQDDFLLKPEKHFGFSRKFNASLKHSYAQKVNGEKILSDAVLEEAMILASCGFEENTKWGKEASKIYHNIGYSYDSLLESTFTGYLLHCKGWKSVYLYPKRPCFLGCTTIDMKDALVQLMKWTSGLFQVGLSRFSPLTYGMSRMSLLQSMCYGYFTFSPLLSFALLIYGIIPPLCLLNGIPLYPKVSNTWFMVFGSLYLSSLGQHLYEVLSTGGTIRTVWNEQRIWIIKIVTSCLFGCLDVLAKSLGITKASFRLTNKATDQKKLEKYEKGIFDFQGANKFMIPLIILIILNIICFIGGVQRVIIVRNFEEMFVQLFLSTFNLILSYPVLKGLIQKLGK</sequence>
<comment type="caution">
    <text evidence="11">The sequence shown here is derived from an EMBL/GenBank/DDBJ whole genome shotgun (WGS) entry which is preliminary data.</text>
</comment>
<feature type="binding site" evidence="8">
    <location>
        <position position="117"/>
    </location>
    <ligand>
        <name>UDP-alpha-D-glucose</name>
        <dbReference type="ChEBI" id="CHEBI:58885"/>
    </ligand>
</feature>
<comment type="subcellular location">
    <subcellularLocation>
        <location evidence="1">Endomembrane system</location>
        <topology evidence="1">Multi-pass membrane protein</topology>
    </subcellularLocation>
</comment>
<feature type="binding site" evidence="8">
    <location>
        <position position="147"/>
    </location>
    <ligand>
        <name>UDP-alpha-D-glucose</name>
        <dbReference type="ChEBI" id="CHEBI:58885"/>
    </ligand>
</feature>
<keyword evidence="5 10" id="KW-1133">Transmembrane helix</keyword>
<organism evidence="11 12">
    <name type="scientific">Escallonia rubra</name>
    <dbReference type="NCBI Taxonomy" id="112253"/>
    <lineage>
        <taxon>Eukaryota</taxon>
        <taxon>Viridiplantae</taxon>
        <taxon>Streptophyta</taxon>
        <taxon>Embryophyta</taxon>
        <taxon>Tracheophyta</taxon>
        <taxon>Spermatophyta</taxon>
        <taxon>Magnoliopsida</taxon>
        <taxon>eudicotyledons</taxon>
        <taxon>Gunneridae</taxon>
        <taxon>Pentapetalae</taxon>
        <taxon>asterids</taxon>
        <taxon>campanulids</taxon>
        <taxon>Escalloniales</taxon>
        <taxon>Escalloniaceae</taxon>
        <taxon>Escallonia</taxon>
    </lineage>
</organism>
<feature type="transmembrane region" description="Helical" evidence="10">
    <location>
        <begin position="694"/>
        <end position="712"/>
    </location>
</feature>
<evidence type="ECO:0008006" key="13">
    <source>
        <dbReference type="Google" id="ProtNLM"/>
    </source>
</evidence>
<feature type="transmembrane region" description="Helical" evidence="10">
    <location>
        <begin position="608"/>
        <end position="625"/>
    </location>
</feature>
<keyword evidence="6 10" id="KW-0472">Membrane</keyword>
<feature type="binding site" evidence="8">
    <location>
        <position position="118"/>
    </location>
    <ligand>
        <name>UDP-alpha-D-glucose</name>
        <dbReference type="ChEBI" id="CHEBI:58885"/>
    </ligand>
</feature>
<feature type="transmembrane region" description="Helical" evidence="10">
    <location>
        <begin position="534"/>
        <end position="559"/>
    </location>
</feature>
<evidence type="ECO:0000256" key="8">
    <source>
        <dbReference type="PIRSR" id="PIRSR605150-2"/>
    </source>
</evidence>
<keyword evidence="3" id="KW-0808">Transferase</keyword>
<dbReference type="GO" id="GO:0012505">
    <property type="term" value="C:endomembrane system"/>
    <property type="evidence" value="ECO:0007669"/>
    <property type="project" value="UniProtKB-SubCell"/>
</dbReference>
<feature type="transmembrane region" description="Helical" evidence="10">
    <location>
        <begin position="663"/>
        <end position="682"/>
    </location>
</feature>
<dbReference type="Gene3D" id="3.90.550.10">
    <property type="entry name" value="Spore Coat Polysaccharide Biosynthesis Protein SpsA, Chain A"/>
    <property type="match status" value="2"/>
</dbReference>
<protein>
    <recommendedName>
        <fullName evidence="13">Cellulose synthase-like protein G2</fullName>
    </recommendedName>
</protein>